<evidence type="ECO:0000256" key="11">
    <source>
        <dbReference type="ARBA" id="ARBA00022741"/>
    </source>
</evidence>
<accession>A0ABW5RMI7</accession>
<evidence type="ECO:0000256" key="15">
    <source>
        <dbReference type="ARBA" id="ARBA00023239"/>
    </source>
</evidence>
<comment type="pathway">
    <text evidence="4 17">Metabolic intermediate biosynthesis; chorismate biosynthesis; chorismate from D-erythrose 4-phosphate and phosphoenolpyruvate: step 2/7.</text>
</comment>
<comment type="similarity">
    <text evidence="5 17">Belongs to the sugar phosphate cyclases superfamily. Dehydroquinate synthase family.</text>
</comment>
<dbReference type="Pfam" id="PF24621">
    <property type="entry name" value="DHQS_C"/>
    <property type="match status" value="1"/>
</dbReference>
<dbReference type="CDD" id="cd08195">
    <property type="entry name" value="DHQS"/>
    <property type="match status" value="1"/>
</dbReference>
<dbReference type="HAMAP" id="MF_00110">
    <property type="entry name" value="DHQ_synthase"/>
    <property type="match status" value="1"/>
</dbReference>
<dbReference type="InterPro" id="IPR050071">
    <property type="entry name" value="Dehydroquinate_synthase"/>
</dbReference>
<evidence type="ECO:0000256" key="13">
    <source>
        <dbReference type="ARBA" id="ARBA00023027"/>
    </source>
</evidence>
<keyword evidence="13 17" id="KW-0520">NAD</keyword>
<evidence type="ECO:0000256" key="4">
    <source>
        <dbReference type="ARBA" id="ARBA00004661"/>
    </source>
</evidence>
<comment type="caution">
    <text evidence="17">Lacks conserved residue(s) required for the propagation of feature annotation.</text>
</comment>
<feature type="binding site" evidence="17">
    <location>
        <begin position="169"/>
        <end position="172"/>
    </location>
    <ligand>
        <name>NAD(+)</name>
        <dbReference type="ChEBI" id="CHEBI:57540"/>
    </ligand>
</feature>
<evidence type="ECO:0000259" key="19">
    <source>
        <dbReference type="Pfam" id="PF24621"/>
    </source>
</evidence>
<dbReference type="InterPro" id="IPR016037">
    <property type="entry name" value="DHQ_synth_AroB"/>
</dbReference>
<name>A0ABW5RMI7_9BACI</name>
<keyword evidence="10 17" id="KW-0479">Metal-binding</keyword>
<evidence type="ECO:0000256" key="14">
    <source>
        <dbReference type="ARBA" id="ARBA00023141"/>
    </source>
</evidence>
<proteinExistence type="inferred from homology"/>
<feature type="binding site" evidence="17">
    <location>
        <begin position="130"/>
        <end position="131"/>
    </location>
    <ligand>
        <name>NAD(+)</name>
        <dbReference type="ChEBI" id="CHEBI:57540"/>
    </ligand>
</feature>
<comment type="caution">
    <text evidence="20">The sequence shown here is derived from an EMBL/GenBank/DDBJ whole genome shotgun (WGS) entry which is preliminary data.</text>
</comment>
<dbReference type="GO" id="GO:0003856">
    <property type="term" value="F:3-dehydroquinate synthase activity"/>
    <property type="evidence" value="ECO:0007669"/>
    <property type="project" value="UniProtKB-EC"/>
</dbReference>
<keyword evidence="16 17" id="KW-0170">Cobalt</keyword>
<evidence type="ECO:0000256" key="12">
    <source>
        <dbReference type="ARBA" id="ARBA00022833"/>
    </source>
</evidence>
<comment type="catalytic activity">
    <reaction evidence="1 17">
        <text>7-phospho-2-dehydro-3-deoxy-D-arabino-heptonate = 3-dehydroquinate + phosphate</text>
        <dbReference type="Rhea" id="RHEA:21968"/>
        <dbReference type="ChEBI" id="CHEBI:32364"/>
        <dbReference type="ChEBI" id="CHEBI:43474"/>
        <dbReference type="ChEBI" id="CHEBI:58394"/>
        <dbReference type="EC" id="4.2.3.4"/>
    </reaction>
</comment>
<feature type="binding site" evidence="17">
    <location>
        <position position="184"/>
    </location>
    <ligand>
        <name>Zn(2+)</name>
        <dbReference type="ChEBI" id="CHEBI:29105"/>
    </ligand>
</feature>
<dbReference type="EC" id="4.2.3.4" evidence="6 17"/>
<feature type="domain" description="3-dehydroquinate synthase C-terminal" evidence="19">
    <location>
        <begin position="181"/>
        <end position="324"/>
    </location>
</feature>
<organism evidence="20 21">
    <name type="scientific">Bacillus seohaeanensis</name>
    <dbReference type="NCBI Taxonomy" id="284580"/>
    <lineage>
        <taxon>Bacteria</taxon>
        <taxon>Bacillati</taxon>
        <taxon>Bacillota</taxon>
        <taxon>Bacilli</taxon>
        <taxon>Bacillales</taxon>
        <taxon>Bacillaceae</taxon>
        <taxon>Bacillus</taxon>
    </lineage>
</organism>
<keyword evidence="8 17" id="KW-0963">Cytoplasm</keyword>
<dbReference type="InterPro" id="IPR030963">
    <property type="entry name" value="DHQ_synth_fam"/>
</dbReference>
<dbReference type="InterPro" id="IPR056179">
    <property type="entry name" value="DHQS_C"/>
</dbReference>
<gene>
    <name evidence="17 20" type="primary">aroB</name>
    <name evidence="20" type="ORF">ACFSUL_01950</name>
</gene>
<feature type="binding site" evidence="17">
    <location>
        <position position="151"/>
    </location>
    <ligand>
        <name>NAD(+)</name>
        <dbReference type="ChEBI" id="CHEBI:57540"/>
    </ligand>
</feature>
<keyword evidence="12 17" id="KW-0862">Zinc</keyword>
<dbReference type="Gene3D" id="1.20.1090.10">
    <property type="entry name" value="Dehydroquinate synthase-like - alpha domain"/>
    <property type="match status" value="1"/>
</dbReference>
<evidence type="ECO:0000256" key="17">
    <source>
        <dbReference type="HAMAP-Rule" id="MF_00110"/>
    </source>
</evidence>
<dbReference type="PANTHER" id="PTHR43622">
    <property type="entry name" value="3-DEHYDROQUINATE SYNTHASE"/>
    <property type="match status" value="1"/>
</dbReference>
<evidence type="ECO:0000256" key="3">
    <source>
        <dbReference type="ARBA" id="ARBA00004496"/>
    </source>
</evidence>
<evidence type="ECO:0000256" key="2">
    <source>
        <dbReference type="ARBA" id="ARBA00001911"/>
    </source>
</evidence>
<evidence type="ECO:0000256" key="6">
    <source>
        <dbReference type="ARBA" id="ARBA00013031"/>
    </source>
</evidence>
<feature type="domain" description="3-dehydroquinate synthase N-terminal" evidence="18">
    <location>
        <begin position="69"/>
        <end position="178"/>
    </location>
</feature>
<comment type="cofactor">
    <cofactor evidence="2 17">
        <name>NAD(+)</name>
        <dbReference type="ChEBI" id="CHEBI:57540"/>
    </cofactor>
</comment>
<dbReference type="Gene3D" id="3.40.50.1970">
    <property type="match status" value="1"/>
</dbReference>
<evidence type="ECO:0000256" key="10">
    <source>
        <dbReference type="ARBA" id="ARBA00022723"/>
    </source>
</evidence>
<dbReference type="PANTHER" id="PTHR43622:SF7">
    <property type="entry name" value="3-DEHYDROQUINATE SYNTHASE, CHLOROPLASTIC"/>
    <property type="match status" value="1"/>
</dbReference>
<evidence type="ECO:0000256" key="1">
    <source>
        <dbReference type="ARBA" id="ARBA00001393"/>
    </source>
</evidence>
<reference evidence="21" key="1">
    <citation type="journal article" date="2019" name="Int. J. Syst. Evol. Microbiol.">
        <title>The Global Catalogue of Microorganisms (GCM) 10K type strain sequencing project: providing services to taxonomists for standard genome sequencing and annotation.</title>
        <authorList>
            <consortium name="The Broad Institute Genomics Platform"/>
            <consortium name="The Broad Institute Genome Sequencing Center for Infectious Disease"/>
            <person name="Wu L."/>
            <person name="Ma J."/>
        </authorList>
    </citation>
    <scope>NUCLEOTIDE SEQUENCE [LARGE SCALE GENOMIC DNA]</scope>
    <source>
        <strain evidence="21">KCTC 3913</strain>
    </source>
</reference>
<feature type="binding site" evidence="17">
    <location>
        <position position="142"/>
    </location>
    <ligand>
        <name>NAD(+)</name>
        <dbReference type="ChEBI" id="CHEBI:57540"/>
    </ligand>
</feature>
<dbReference type="RefSeq" id="WP_377932210.1">
    <property type="nucleotide sequence ID" value="NZ_JBHUMF010000004.1"/>
</dbReference>
<dbReference type="InterPro" id="IPR030960">
    <property type="entry name" value="DHQS/DOIS_N"/>
</dbReference>
<feature type="binding site" evidence="17">
    <location>
        <begin position="106"/>
        <end position="110"/>
    </location>
    <ligand>
        <name>NAD(+)</name>
        <dbReference type="ChEBI" id="CHEBI:57540"/>
    </ligand>
</feature>
<protein>
    <recommendedName>
        <fullName evidence="7 17">3-dehydroquinate synthase</fullName>
        <shortName evidence="17">DHQS</shortName>
        <ecNumber evidence="6 17">4.2.3.4</ecNumber>
    </recommendedName>
</protein>
<evidence type="ECO:0000256" key="7">
    <source>
        <dbReference type="ARBA" id="ARBA00017684"/>
    </source>
</evidence>
<dbReference type="Proteomes" id="UP001597506">
    <property type="component" value="Unassembled WGS sequence"/>
</dbReference>
<evidence type="ECO:0000256" key="9">
    <source>
        <dbReference type="ARBA" id="ARBA00022605"/>
    </source>
</evidence>
<keyword evidence="9 17" id="KW-0028">Amino-acid biosynthesis</keyword>
<evidence type="ECO:0000313" key="21">
    <source>
        <dbReference type="Proteomes" id="UP001597506"/>
    </source>
</evidence>
<dbReference type="SUPFAM" id="SSF56796">
    <property type="entry name" value="Dehydroquinate synthase-like"/>
    <property type="match status" value="1"/>
</dbReference>
<keyword evidence="21" id="KW-1185">Reference proteome</keyword>
<evidence type="ECO:0000256" key="16">
    <source>
        <dbReference type="ARBA" id="ARBA00023285"/>
    </source>
</evidence>
<keyword evidence="11 17" id="KW-0547">Nucleotide-binding</keyword>
<comment type="subcellular location">
    <subcellularLocation>
        <location evidence="3 17">Cytoplasm</location>
    </subcellularLocation>
</comment>
<dbReference type="PIRSF" id="PIRSF001455">
    <property type="entry name" value="DHQ_synth"/>
    <property type="match status" value="1"/>
</dbReference>
<keyword evidence="15 17" id="KW-0456">Lyase</keyword>
<feature type="binding site" evidence="17">
    <location>
        <position position="264"/>
    </location>
    <ligand>
        <name>Zn(2+)</name>
        <dbReference type="ChEBI" id="CHEBI:29105"/>
    </ligand>
</feature>
<evidence type="ECO:0000256" key="8">
    <source>
        <dbReference type="ARBA" id="ARBA00022490"/>
    </source>
</evidence>
<evidence type="ECO:0000256" key="5">
    <source>
        <dbReference type="ARBA" id="ARBA00005412"/>
    </source>
</evidence>
<dbReference type="NCBIfam" id="TIGR01357">
    <property type="entry name" value="aroB"/>
    <property type="match status" value="1"/>
</dbReference>
<dbReference type="EMBL" id="JBHUMF010000004">
    <property type="protein sequence ID" value="MFD2679506.1"/>
    <property type="molecule type" value="Genomic_DNA"/>
</dbReference>
<dbReference type="Pfam" id="PF01761">
    <property type="entry name" value="DHQ_synthase"/>
    <property type="match status" value="1"/>
</dbReference>
<sequence>MEKVVINTPSNRYPVFIGNQSLHKMQEFMQKNFSHVTKVWIIADKSVYSLHGKALVELLKTAWEVTVFIAPVGEEAKSFTVYEEAITHGLENGVDRKSLVIAFGGGATGDLAGFVASSFMRGIPFIGVPTTILAHDSSVGGKVAINHRLGKNMVGHFHQPEAVFFELDFLKTLPQDQVLSGLAEVIKHALIADGDFLELLYKNLGTLSSLTDEFLSYCLQRGVEIKGEVVSKDEKEVGVRAFLNFGHTYGHAVESASGYGNRTHGEAIMVGMVYALFLSNKLKGLNFPLENFIQWIKGLGYNLNVSNELSFDLLYKLMTRDKKAKAGTPQFVLLDKIGQPLLENIDKEILIEADQYIRSI</sequence>
<comment type="function">
    <text evidence="17">Catalyzes the conversion of 3-deoxy-D-arabino-heptulosonate 7-phosphate (DAHP) to dehydroquinate (DHQ).</text>
</comment>
<evidence type="ECO:0000259" key="18">
    <source>
        <dbReference type="Pfam" id="PF01761"/>
    </source>
</evidence>
<evidence type="ECO:0000313" key="20">
    <source>
        <dbReference type="EMBL" id="MFD2679506.1"/>
    </source>
</evidence>
<comment type="cofactor">
    <cofactor evidence="17">
        <name>Co(2+)</name>
        <dbReference type="ChEBI" id="CHEBI:48828"/>
    </cofactor>
    <cofactor evidence="17">
        <name>Zn(2+)</name>
        <dbReference type="ChEBI" id="CHEBI:29105"/>
    </cofactor>
    <text evidence="17">Binds 1 divalent metal cation per subunit. Can use either Co(2+) or Zn(2+).</text>
</comment>
<feature type="binding site" evidence="17">
    <location>
        <position position="247"/>
    </location>
    <ligand>
        <name>Zn(2+)</name>
        <dbReference type="ChEBI" id="CHEBI:29105"/>
    </ligand>
</feature>
<keyword evidence="14 17" id="KW-0057">Aromatic amino acid biosynthesis</keyword>